<keyword evidence="4 5" id="KW-0413">Isomerase</keyword>
<proteinExistence type="predicted"/>
<comment type="caution">
    <text evidence="7">The sequence shown here is derived from an EMBL/GenBank/DDBJ whole genome shotgun (WGS) entry which is preliminary data.</text>
</comment>
<gene>
    <name evidence="7" type="ORF">VP01_331g10</name>
</gene>
<dbReference type="PANTHER" id="PTHR45779">
    <property type="entry name" value="PEPTIDYLPROLYL ISOMERASE"/>
    <property type="match status" value="1"/>
</dbReference>
<sequence length="189" mass="21104">MECSGDDIPPDAPLTFHVELIKIQNRRYDARPVKKLGIETTHKPPTCAIKSKKGDRLAMIYVGTLKSDGLQFDAIKTPDTPFEFNLGAGEVIQGWEEGLEDMCIGERRRLVIPASMGYGHSGNYGSDPPIPADADLVFDTALLDIRNKAAHNKPMISKRPDDDDQGRWLWGWTVLESLGYILECILVFF</sequence>
<dbReference type="AlphaFoldDB" id="A0A0L6UZ65"/>
<evidence type="ECO:0000256" key="5">
    <source>
        <dbReference type="PROSITE-ProRule" id="PRU00277"/>
    </source>
</evidence>
<dbReference type="EC" id="5.2.1.8" evidence="2 5"/>
<organism evidence="7 8">
    <name type="scientific">Puccinia sorghi</name>
    <dbReference type="NCBI Taxonomy" id="27349"/>
    <lineage>
        <taxon>Eukaryota</taxon>
        <taxon>Fungi</taxon>
        <taxon>Dikarya</taxon>
        <taxon>Basidiomycota</taxon>
        <taxon>Pucciniomycotina</taxon>
        <taxon>Pucciniomycetes</taxon>
        <taxon>Pucciniales</taxon>
        <taxon>Pucciniaceae</taxon>
        <taxon>Puccinia</taxon>
    </lineage>
</organism>
<evidence type="ECO:0000256" key="4">
    <source>
        <dbReference type="ARBA" id="ARBA00023235"/>
    </source>
</evidence>
<dbReference type="PROSITE" id="PS50059">
    <property type="entry name" value="FKBP_PPIASE"/>
    <property type="match status" value="1"/>
</dbReference>
<dbReference type="EMBL" id="LAVV01008302">
    <property type="protein sequence ID" value="KNZ53175.1"/>
    <property type="molecule type" value="Genomic_DNA"/>
</dbReference>
<dbReference type="InterPro" id="IPR044609">
    <property type="entry name" value="FKBP2/11"/>
</dbReference>
<feature type="domain" description="PPIase FKBP-type" evidence="6">
    <location>
        <begin position="54"/>
        <end position="146"/>
    </location>
</feature>
<dbReference type="SUPFAM" id="SSF54534">
    <property type="entry name" value="FKBP-like"/>
    <property type="match status" value="1"/>
</dbReference>
<dbReference type="GO" id="GO:0003755">
    <property type="term" value="F:peptidyl-prolyl cis-trans isomerase activity"/>
    <property type="evidence" value="ECO:0007669"/>
    <property type="project" value="UniProtKB-KW"/>
</dbReference>
<protein>
    <recommendedName>
        <fullName evidence="2 5">peptidylprolyl isomerase</fullName>
        <ecNumber evidence="2 5">5.2.1.8</ecNumber>
    </recommendedName>
</protein>
<evidence type="ECO:0000256" key="2">
    <source>
        <dbReference type="ARBA" id="ARBA00013194"/>
    </source>
</evidence>
<dbReference type="Pfam" id="PF00254">
    <property type="entry name" value="FKBP_C"/>
    <property type="match status" value="1"/>
</dbReference>
<dbReference type="GO" id="GO:0005783">
    <property type="term" value="C:endoplasmic reticulum"/>
    <property type="evidence" value="ECO:0007669"/>
    <property type="project" value="TreeGrafter"/>
</dbReference>
<dbReference type="VEuPathDB" id="FungiDB:VP01_331g10"/>
<dbReference type="InterPro" id="IPR046357">
    <property type="entry name" value="PPIase_dom_sf"/>
</dbReference>
<dbReference type="Proteomes" id="UP000037035">
    <property type="component" value="Unassembled WGS sequence"/>
</dbReference>
<dbReference type="FunFam" id="3.10.50.40:FF:000006">
    <property type="entry name" value="Peptidyl-prolyl cis-trans isomerase"/>
    <property type="match status" value="1"/>
</dbReference>
<keyword evidence="3 5" id="KW-0697">Rotamase</keyword>
<accession>A0A0L6UZ65</accession>
<evidence type="ECO:0000256" key="3">
    <source>
        <dbReference type="ARBA" id="ARBA00023110"/>
    </source>
</evidence>
<dbReference type="InterPro" id="IPR001179">
    <property type="entry name" value="PPIase_FKBP_dom"/>
</dbReference>
<dbReference type="Gene3D" id="3.10.50.40">
    <property type="match status" value="1"/>
</dbReference>
<dbReference type="OrthoDB" id="1902587at2759"/>
<name>A0A0L6UZ65_9BASI</name>
<keyword evidence="8" id="KW-1185">Reference proteome</keyword>
<evidence type="ECO:0000256" key="1">
    <source>
        <dbReference type="ARBA" id="ARBA00000971"/>
    </source>
</evidence>
<reference evidence="7 8" key="1">
    <citation type="submission" date="2015-08" db="EMBL/GenBank/DDBJ databases">
        <title>Next Generation Sequencing and Analysis of the Genome of Puccinia sorghi L Schw, the Causal Agent of Maize Common Rust.</title>
        <authorList>
            <person name="Rochi L."/>
            <person name="Burguener G."/>
            <person name="Darino M."/>
            <person name="Turjanski A."/>
            <person name="Kreff E."/>
            <person name="Dieguez M.J."/>
            <person name="Sacco F."/>
        </authorList>
    </citation>
    <scope>NUCLEOTIDE SEQUENCE [LARGE SCALE GENOMIC DNA]</scope>
    <source>
        <strain evidence="7 8">RO10H11247</strain>
    </source>
</reference>
<evidence type="ECO:0000259" key="6">
    <source>
        <dbReference type="PROSITE" id="PS50059"/>
    </source>
</evidence>
<evidence type="ECO:0000313" key="8">
    <source>
        <dbReference type="Proteomes" id="UP000037035"/>
    </source>
</evidence>
<evidence type="ECO:0000313" key="7">
    <source>
        <dbReference type="EMBL" id="KNZ53175.1"/>
    </source>
</evidence>
<dbReference type="PANTHER" id="PTHR45779:SF7">
    <property type="entry name" value="PEPTIDYLPROLYL ISOMERASE"/>
    <property type="match status" value="1"/>
</dbReference>
<dbReference type="STRING" id="27349.A0A0L6UZ65"/>
<comment type="catalytic activity">
    <reaction evidence="1 5">
        <text>[protein]-peptidylproline (omega=180) = [protein]-peptidylproline (omega=0)</text>
        <dbReference type="Rhea" id="RHEA:16237"/>
        <dbReference type="Rhea" id="RHEA-COMP:10747"/>
        <dbReference type="Rhea" id="RHEA-COMP:10748"/>
        <dbReference type="ChEBI" id="CHEBI:83833"/>
        <dbReference type="ChEBI" id="CHEBI:83834"/>
        <dbReference type="EC" id="5.2.1.8"/>
    </reaction>
</comment>